<comment type="caution">
    <text evidence="26">The sequence shown here is derived from an EMBL/GenBank/DDBJ whole genome shotgun (WGS) entry which is preliminary data.</text>
</comment>
<reference evidence="26" key="1">
    <citation type="submission" date="2021-02" db="EMBL/GenBank/DDBJ databases">
        <authorList>
            <person name="Nowell W R."/>
        </authorList>
    </citation>
    <scope>NUCLEOTIDE SEQUENCE</scope>
</reference>
<evidence type="ECO:0000256" key="1">
    <source>
        <dbReference type="ARBA" id="ARBA00001946"/>
    </source>
</evidence>
<evidence type="ECO:0000313" key="27">
    <source>
        <dbReference type="EMBL" id="CAF3713453.1"/>
    </source>
</evidence>
<dbReference type="InterPro" id="IPR042179">
    <property type="entry name" value="KGD_C_sf"/>
</dbReference>
<dbReference type="GO" id="GO:0046872">
    <property type="term" value="F:metal ion binding"/>
    <property type="evidence" value="ECO:0007669"/>
    <property type="project" value="UniProtKB-KW"/>
</dbReference>
<keyword evidence="15" id="KW-0496">Mitochondrion</keyword>
<evidence type="ECO:0000256" key="23">
    <source>
        <dbReference type="ARBA" id="ARBA00042984"/>
    </source>
</evidence>
<dbReference type="GO" id="GO:0006096">
    <property type="term" value="P:glycolytic process"/>
    <property type="evidence" value="ECO:0007669"/>
    <property type="project" value="UniProtKB-KW"/>
</dbReference>
<dbReference type="SUPFAM" id="SSF52518">
    <property type="entry name" value="Thiamin diphosphate-binding fold (THDP-binding)"/>
    <property type="match status" value="2"/>
</dbReference>
<evidence type="ECO:0000256" key="6">
    <source>
        <dbReference type="ARBA" id="ARBA00012280"/>
    </source>
</evidence>
<evidence type="ECO:0000256" key="7">
    <source>
        <dbReference type="ARBA" id="ARBA00022499"/>
    </source>
</evidence>
<evidence type="ECO:0000256" key="19">
    <source>
        <dbReference type="ARBA" id="ARBA00037426"/>
    </source>
</evidence>
<gene>
    <name evidence="26" type="ORF">IZO911_LOCUS23610</name>
    <name evidence="27" type="ORF">KXQ929_LOCUS11901</name>
</gene>
<evidence type="ECO:0000256" key="22">
    <source>
        <dbReference type="ARBA" id="ARBA00042799"/>
    </source>
</evidence>
<dbReference type="SMART" id="SM00861">
    <property type="entry name" value="Transket_pyr"/>
    <property type="match status" value="1"/>
</dbReference>
<dbReference type="Gene3D" id="3.40.50.970">
    <property type="match status" value="1"/>
</dbReference>
<dbReference type="GO" id="GO:0005739">
    <property type="term" value="C:mitochondrion"/>
    <property type="evidence" value="ECO:0007669"/>
    <property type="project" value="UniProtKB-SubCell"/>
</dbReference>
<protein>
    <recommendedName>
        <fullName evidence="23">2-oxoglutarate dehydrogenase complex component E1</fullName>
        <ecNumber evidence="6">1.2.4.2</ecNumber>
    </recommendedName>
    <alternativeName>
        <fullName evidence="23">2-oxoglutarate dehydrogenase complex component E1</fullName>
    </alternativeName>
    <alternativeName>
        <fullName evidence="20 21">2-oxoglutarate dehydrogenase, mitochondrial</fullName>
    </alternativeName>
    <alternativeName>
        <fullName evidence="18">Alpha-ketoglutarate dehydrogenase</fullName>
    </alternativeName>
    <alternativeName>
        <fullName evidence="22">Thiamine diphosphate (ThDP)-dependent 2-oxoglutarate dehydrogenase</fullName>
    </alternativeName>
</protein>
<dbReference type="PANTHER" id="PTHR23152:SF4">
    <property type="entry name" value="2-OXOADIPATE DEHYDROGENASE COMPLEX COMPONENT E1"/>
    <property type="match status" value="1"/>
</dbReference>
<keyword evidence="13" id="KW-0560">Oxidoreductase</keyword>
<evidence type="ECO:0000256" key="24">
    <source>
        <dbReference type="ARBA" id="ARBA00051042"/>
    </source>
</evidence>
<evidence type="ECO:0000256" key="16">
    <source>
        <dbReference type="ARBA" id="ARBA00023152"/>
    </source>
</evidence>
<evidence type="ECO:0000256" key="15">
    <source>
        <dbReference type="ARBA" id="ARBA00023128"/>
    </source>
</evidence>
<evidence type="ECO:0000256" key="18">
    <source>
        <dbReference type="ARBA" id="ARBA00030680"/>
    </source>
</evidence>
<evidence type="ECO:0000256" key="9">
    <source>
        <dbReference type="ARBA" id="ARBA00022837"/>
    </source>
</evidence>
<comment type="similarity">
    <text evidence="5">Belongs to the alpha-ketoglutarate dehydrogenase family.</text>
</comment>
<dbReference type="Pfam" id="PF02779">
    <property type="entry name" value="Transket_pyr"/>
    <property type="match status" value="1"/>
</dbReference>
<evidence type="ECO:0000256" key="4">
    <source>
        <dbReference type="ARBA" id="ARBA00004173"/>
    </source>
</evidence>
<evidence type="ECO:0000256" key="11">
    <source>
        <dbReference type="ARBA" id="ARBA00022843"/>
    </source>
</evidence>
<dbReference type="GO" id="GO:0030976">
    <property type="term" value="F:thiamine pyrophosphate binding"/>
    <property type="evidence" value="ECO:0007669"/>
    <property type="project" value="InterPro"/>
</dbReference>
<evidence type="ECO:0000313" key="26">
    <source>
        <dbReference type="EMBL" id="CAF1111460.1"/>
    </source>
</evidence>
<comment type="subcellular location">
    <subcellularLocation>
        <location evidence="4">Mitochondrion</location>
    </subcellularLocation>
    <subcellularLocation>
        <location evidence="3">Nucleus</location>
    </subcellularLocation>
</comment>
<dbReference type="Gene3D" id="3.40.50.11610">
    <property type="entry name" value="Multifunctional 2-oxoglutarate metabolism enzyme, C-terminal domain"/>
    <property type="match status" value="1"/>
</dbReference>
<dbReference type="GO" id="GO:0006099">
    <property type="term" value="P:tricarboxylic acid cycle"/>
    <property type="evidence" value="ECO:0007669"/>
    <property type="project" value="TreeGrafter"/>
</dbReference>
<dbReference type="Gene3D" id="1.10.287.1150">
    <property type="entry name" value="TPP helical domain"/>
    <property type="match status" value="1"/>
</dbReference>
<comment type="cofactor">
    <cofactor evidence="2">
        <name>thiamine diphosphate</name>
        <dbReference type="ChEBI" id="CHEBI:58937"/>
    </cofactor>
</comment>
<dbReference type="FunFam" id="1.10.287.1150:FF:000001">
    <property type="entry name" value="2-oxoglutarate dehydrogenase, mitochondrial isoform X1"/>
    <property type="match status" value="1"/>
</dbReference>
<dbReference type="InterPro" id="IPR029061">
    <property type="entry name" value="THDP-binding"/>
</dbReference>
<evidence type="ECO:0000256" key="13">
    <source>
        <dbReference type="ARBA" id="ARBA00023002"/>
    </source>
</evidence>
<dbReference type="EMBL" id="CAJNOE010000275">
    <property type="protein sequence ID" value="CAF1111460.1"/>
    <property type="molecule type" value="Genomic_DNA"/>
</dbReference>
<dbReference type="Gene3D" id="3.40.50.12470">
    <property type="match status" value="1"/>
</dbReference>
<dbReference type="Pfam" id="PF16870">
    <property type="entry name" value="OxoGdeHyase_C"/>
    <property type="match status" value="1"/>
</dbReference>
<organism evidence="26 28">
    <name type="scientific">Adineta steineri</name>
    <dbReference type="NCBI Taxonomy" id="433720"/>
    <lineage>
        <taxon>Eukaryota</taxon>
        <taxon>Metazoa</taxon>
        <taxon>Spiralia</taxon>
        <taxon>Gnathifera</taxon>
        <taxon>Rotifera</taxon>
        <taxon>Eurotatoria</taxon>
        <taxon>Bdelloidea</taxon>
        <taxon>Adinetida</taxon>
        <taxon>Adinetidae</taxon>
        <taxon>Adineta</taxon>
    </lineage>
</organism>
<dbReference type="AlphaFoldDB" id="A0A814PWE1"/>
<dbReference type="CDD" id="cd02016">
    <property type="entry name" value="TPP_E1_OGDC_like"/>
    <property type="match status" value="1"/>
</dbReference>
<dbReference type="InterPro" id="IPR032106">
    <property type="entry name" value="2-oxogl_dehyd_N"/>
</dbReference>
<keyword evidence="12" id="KW-0809">Transit peptide</keyword>
<dbReference type="FunFam" id="3.40.50.12470:FF:000007">
    <property type="entry name" value="2-oxoglutarate dehydrogenase e1 mitochondrial"/>
    <property type="match status" value="1"/>
</dbReference>
<evidence type="ECO:0000256" key="14">
    <source>
        <dbReference type="ARBA" id="ARBA00023052"/>
    </source>
</evidence>
<comment type="catalytic activity">
    <reaction evidence="24">
        <text>N(6)-[(R)-lipoyl]-L-lysyl-[protein] + 2-oxoglutarate + H(+) = N(6)-[(R)-S(8)-succinyldihydrolipoyl]-L-lysyl-[protein] + CO2</text>
        <dbReference type="Rhea" id="RHEA:12188"/>
        <dbReference type="Rhea" id="RHEA-COMP:10474"/>
        <dbReference type="Rhea" id="RHEA-COMP:20092"/>
        <dbReference type="ChEBI" id="CHEBI:15378"/>
        <dbReference type="ChEBI" id="CHEBI:16526"/>
        <dbReference type="ChEBI" id="CHEBI:16810"/>
        <dbReference type="ChEBI" id="CHEBI:83099"/>
        <dbReference type="ChEBI" id="CHEBI:83120"/>
        <dbReference type="EC" id="1.2.4.2"/>
    </reaction>
    <physiologicalReaction direction="left-to-right" evidence="24">
        <dbReference type="Rhea" id="RHEA:12189"/>
    </physiologicalReaction>
</comment>
<evidence type="ECO:0000313" key="28">
    <source>
        <dbReference type="Proteomes" id="UP000663860"/>
    </source>
</evidence>
<evidence type="ECO:0000256" key="20">
    <source>
        <dbReference type="ARBA" id="ARBA00040267"/>
    </source>
</evidence>
<evidence type="ECO:0000259" key="25">
    <source>
        <dbReference type="SMART" id="SM00861"/>
    </source>
</evidence>
<dbReference type="GO" id="GO:0004591">
    <property type="term" value="F:oxoglutarate dehydrogenase (succinyl-transferring) activity"/>
    <property type="evidence" value="ECO:0007669"/>
    <property type="project" value="UniProtKB-EC"/>
</dbReference>
<dbReference type="InterPro" id="IPR001017">
    <property type="entry name" value="DH_E1"/>
</dbReference>
<accession>A0A814PWE1</accession>
<dbReference type="EMBL" id="CAJOBB010000598">
    <property type="protein sequence ID" value="CAF3713453.1"/>
    <property type="molecule type" value="Genomic_DNA"/>
</dbReference>
<keyword evidence="17" id="KW-0539">Nucleus</keyword>
<dbReference type="PANTHER" id="PTHR23152">
    <property type="entry name" value="2-OXOGLUTARATE DEHYDROGENASE"/>
    <property type="match status" value="1"/>
</dbReference>
<dbReference type="InterPro" id="IPR011603">
    <property type="entry name" value="2oxoglutarate_DH_E1"/>
</dbReference>
<keyword evidence="11" id="KW-0832">Ubl conjugation</keyword>
<dbReference type="NCBIfam" id="NF006914">
    <property type="entry name" value="PRK09404.1"/>
    <property type="match status" value="1"/>
</dbReference>
<keyword evidence="14" id="KW-0786">Thiamine pyrophosphate</keyword>
<dbReference type="Proteomes" id="UP000663868">
    <property type="component" value="Unassembled WGS sequence"/>
</dbReference>
<evidence type="ECO:0000256" key="3">
    <source>
        <dbReference type="ARBA" id="ARBA00004123"/>
    </source>
</evidence>
<dbReference type="GO" id="GO:0005634">
    <property type="term" value="C:nucleus"/>
    <property type="evidence" value="ECO:0007669"/>
    <property type="project" value="UniProtKB-SubCell"/>
</dbReference>
<dbReference type="Proteomes" id="UP000663860">
    <property type="component" value="Unassembled WGS sequence"/>
</dbReference>
<keyword evidence="16" id="KW-0324">Glycolysis</keyword>
<dbReference type="Pfam" id="PF16078">
    <property type="entry name" value="2-oxogl_dehyd_N"/>
    <property type="match status" value="1"/>
</dbReference>
<keyword evidence="9" id="KW-0106">Calcium</keyword>
<dbReference type="FunFam" id="3.40.50.970:FF:000002">
    <property type="entry name" value="2-oxoglutarate dehydrogenase, E1 component"/>
    <property type="match status" value="1"/>
</dbReference>
<dbReference type="InterPro" id="IPR005475">
    <property type="entry name" value="Transketolase-like_Pyr-bd"/>
</dbReference>
<comment type="cofactor">
    <cofactor evidence="1">
        <name>Mg(2+)</name>
        <dbReference type="ChEBI" id="CHEBI:18420"/>
    </cofactor>
</comment>
<dbReference type="GO" id="GO:0045252">
    <property type="term" value="C:oxoglutarate dehydrogenase complex"/>
    <property type="evidence" value="ECO:0007669"/>
    <property type="project" value="TreeGrafter"/>
</dbReference>
<keyword evidence="10" id="KW-0460">Magnesium</keyword>
<keyword evidence="8" id="KW-0479">Metal-binding</keyword>
<evidence type="ECO:0000256" key="2">
    <source>
        <dbReference type="ARBA" id="ARBA00001964"/>
    </source>
</evidence>
<evidence type="ECO:0000256" key="21">
    <source>
        <dbReference type="ARBA" id="ARBA00041946"/>
    </source>
</evidence>
<comment type="function">
    <text evidence="19">The 2-oxoglutarate dehydrogenase complex catalyzes the overall conversion of 2-oxoglutarate to succinyl-CoA and CO(2). It contains multiple copies of three enzymatic components: 2-oxoglutarate dehydrogenase (E1), dihydrolipoamide succinyltransferase (E2) and lipoamide dehydrogenase (E3).</text>
</comment>
<evidence type="ECO:0000256" key="8">
    <source>
        <dbReference type="ARBA" id="ARBA00022723"/>
    </source>
</evidence>
<dbReference type="PIRSF" id="PIRSF000157">
    <property type="entry name" value="Oxoglu_dh_E1"/>
    <property type="match status" value="1"/>
</dbReference>
<feature type="domain" description="Transketolase-like pyrimidine-binding" evidence="25">
    <location>
        <begin position="639"/>
        <end position="856"/>
    </location>
</feature>
<evidence type="ECO:0000256" key="12">
    <source>
        <dbReference type="ARBA" id="ARBA00022946"/>
    </source>
</evidence>
<keyword evidence="7" id="KW-1017">Isopeptide bond</keyword>
<evidence type="ECO:0000256" key="10">
    <source>
        <dbReference type="ARBA" id="ARBA00022842"/>
    </source>
</evidence>
<evidence type="ECO:0000256" key="17">
    <source>
        <dbReference type="ARBA" id="ARBA00023242"/>
    </source>
</evidence>
<dbReference type="EC" id="1.2.4.2" evidence="6"/>
<name>A0A814PWE1_9BILA</name>
<sequence>MERLLSSVSRPRLASIRCIPQLTVLARTTHKLFNGSSDNYIESMYEQWSKDPKSVHKSWDLYFRNQNQQKISTPDLFLCSPGFSQYDKVINSSENQFPLSNQIQTDGSRKTLIKFNSKLVDDHVAVASLIRSFQVRGHKLAKLDPLEISTIDLDSERPTDLSYKFYRFTEADLDRTFFLPPGTYIGGEENQLPLREIIRRLENIYCQTVAVEYMHINSHEKCNWIRQRFEDPSKKVLEIQEIERAARRLIHASKFEEFLKKKWTTEKRFGLEGCEVLIPAMKMVIDTVASTGVDTVIMGMPHRGRLNVLSNVTKKALDEILRLFNEKIATDGEPETGDVKYHLGTYIERLYSATNSKIKFILLANPSHLEAVNPVVQGRTRAEQFYRNDKQGDKVMSILLHGDAAFAGQGVVFETFHLTHLPDYTTHGTVHIICNNQIGFTTDPRVARSSPYCTDVARVVNAPIFHVNADDVDSVLYVAKVAAEWRCKFKTDVVIDLVGYRRHGHNEADEPMFTQPHMYGKIKEQTPVLKKWIDKLLKSNIIKQEWYEAEVTKYEKFIDTAWTNSKNSAVVKIKSWIDAPWKGFFNKHGPFPYPKTGISEDKVKNIGIKAYEPPKDLNLHRGLKRIFDNRIKMLEERQIDWALAESIAIGSILDSGHHVRLSGQDVERGTFSHRHHVLHDQEKDLVTYIPLNNLHQTQGNYTICNSSLSEFAVLGFELGYSTSNPYSLVIWEAQFGDFANTAQCIIDQFISSGQAKWVRQSGIVLLLPHGYEGQGPEHSSARLERFLQMSAEDEDHVPEIKNSVYNDLSMYQLDQTNWIITNVTTPANFFHILRRQTALPFRKPLIIMSPKSLLRLPECRSSFDEIIDGTSFKRIYSEDGVASTNPDQVNKLIFCSGKTYYDLINTRTEEKLGSQIAIVRIEQLCPFPFDSIRMELEKYKNAKVCFAQEEHKNMGSYSFCKPRLASVLREMNDKRANEINYAGRDAAAATATGLKSIDKSEKKKYMHEAMEI</sequence>
<dbReference type="InterPro" id="IPR031717">
    <property type="entry name" value="ODO-1/KGD_C"/>
</dbReference>
<evidence type="ECO:0000256" key="5">
    <source>
        <dbReference type="ARBA" id="ARBA00006936"/>
    </source>
</evidence>
<dbReference type="Pfam" id="PF00676">
    <property type="entry name" value="E1_dh"/>
    <property type="match status" value="1"/>
</dbReference>
<dbReference type="NCBIfam" id="TIGR00239">
    <property type="entry name" value="2oxo_dh_E1"/>
    <property type="match status" value="1"/>
</dbReference>
<proteinExistence type="inferred from homology"/>